<name>W2TTE0_NECAM</name>
<reference evidence="2" key="1">
    <citation type="journal article" date="2014" name="Nat. Genet.">
        <title>Genome of the human hookworm Necator americanus.</title>
        <authorList>
            <person name="Tang Y.T."/>
            <person name="Gao X."/>
            <person name="Rosa B.A."/>
            <person name="Abubucker S."/>
            <person name="Hallsworth-Pepin K."/>
            <person name="Martin J."/>
            <person name="Tyagi R."/>
            <person name="Heizer E."/>
            <person name="Zhang X."/>
            <person name="Bhonagiri-Palsikar V."/>
            <person name="Minx P."/>
            <person name="Warren W.C."/>
            <person name="Wang Q."/>
            <person name="Zhan B."/>
            <person name="Hotez P.J."/>
            <person name="Sternberg P.W."/>
            <person name="Dougall A."/>
            <person name="Gaze S.T."/>
            <person name="Mulvenna J."/>
            <person name="Sotillo J."/>
            <person name="Ranganathan S."/>
            <person name="Rabelo E.M."/>
            <person name="Wilson R.K."/>
            <person name="Felgner P.L."/>
            <person name="Bethony J."/>
            <person name="Hawdon J.M."/>
            <person name="Gasser R.B."/>
            <person name="Loukas A."/>
            <person name="Mitreva M."/>
        </authorList>
    </citation>
    <scope>NUCLEOTIDE SEQUENCE [LARGE SCALE GENOMIC DNA]</scope>
</reference>
<evidence type="ECO:0000313" key="2">
    <source>
        <dbReference type="Proteomes" id="UP000053676"/>
    </source>
</evidence>
<dbReference type="KEGG" id="nai:NECAME_06605"/>
<dbReference type="EMBL" id="KI657822">
    <property type="protein sequence ID" value="ETN85058.1"/>
    <property type="molecule type" value="Genomic_DNA"/>
</dbReference>
<accession>W2TTE0</accession>
<keyword evidence="2" id="KW-1185">Reference proteome</keyword>
<organism evidence="1 2">
    <name type="scientific">Necator americanus</name>
    <name type="common">Human hookworm</name>
    <dbReference type="NCBI Taxonomy" id="51031"/>
    <lineage>
        <taxon>Eukaryota</taxon>
        <taxon>Metazoa</taxon>
        <taxon>Ecdysozoa</taxon>
        <taxon>Nematoda</taxon>
        <taxon>Chromadorea</taxon>
        <taxon>Rhabditida</taxon>
        <taxon>Rhabditina</taxon>
        <taxon>Rhabditomorpha</taxon>
        <taxon>Strongyloidea</taxon>
        <taxon>Ancylostomatidae</taxon>
        <taxon>Bunostominae</taxon>
        <taxon>Necator</taxon>
    </lineage>
</organism>
<evidence type="ECO:0000313" key="1">
    <source>
        <dbReference type="EMBL" id="ETN85058.1"/>
    </source>
</evidence>
<protein>
    <submittedName>
        <fullName evidence="1">Uncharacterized protein</fullName>
    </submittedName>
</protein>
<proteinExistence type="predicted"/>
<sequence length="103" mass="11755">MEPAQIYACSESLHNKRWLSTERRTRKRKRSSLVTAVDAVCGSRSRDRSSSSSRLIAQLGKFHRFIETFKNSSEAEFVEEVERLNGSSCPATYVPLLGWVRFA</sequence>
<dbReference type="AlphaFoldDB" id="W2TTE0"/>
<dbReference type="Proteomes" id="UP000053676">
    <property type="component" value="Unassembled WGS sequence"/>
</dbReference>
<gene>
    <name evidence="1" type="ORF">NECAME_06605</name>
</gene>